<protein>
    <recommendedName>
        <fullName evidence="2">Phage gp6-like head-tail connector protein</fullName>
    </recommendedName>
</protein>
<dbReference type="CDD" id="cd08054">
    <property type="entry name" value="gp6"/>
    <property type="match status" value="1"/>
</dbReference>
<dbReference type="InterPro" id="IPR021146">
    <property type="entry name" value="Phage_gp6-like_head-tail"/>
</dbReference>
<dbReference type="Pfam" id="PF05135">
    <property type="entry name" value="Phage_connect_1"/>
    <property type="match status" value="1"/>
</dbReference>
<proteinExistence type="predicted"/>
<dbReference type="Gene3D" id="1.10.3230.30">
    <property type="entry name" value="Phage gp6-like head-tail connector protein"/>
    <property type="match status" value="1"/>
</dbReference>
<gene>
    <name evidence="1" type="ORF">LCGC14_1090450</name>
</gene>
<evidence type="ECO:0008006" key="2">
    <source>
        <dbReference type="Google" id="ProtNLM"/>
    </source>
</evidence>
<evidence type="ECO:0000313" key="1">
    <source>
        <dbReference type="EMBL" id="KKN05121.1"/>
    </source>
</evidence>
<comment type="caution">
    <text evidence="1">The sequence shown here is derived from an EMBL/GenBank/DDBJ whole genome shotgun (WGS) entry which is preliminary data.</text>
</comment>
<dbReference type="NCBIfam" id="TIGR02215">
    <property type="entry name" value="phage_chp_gp8"/>
    <property type="match status" value="1"/>
</dbReference>
<dbReference type="AlphaFoldDB" id="A0A0F9PVN0"/>
<sequence length="293" mass="32372">MKATLTSSAYPSGGYQITSAFTDEDGDDVTPNAGLTWTLKDDKGDVINSRTAVAMTEAASIETWLTGDDLASQGVEDNGLRVFSLDGTIDSDGVSDIPIDSAVIFPIDVLVPVSLRQAKEHCRIDHNEDDIHLCYLITAARQKAEQYLRRKLMTQTVTYYFDSWPDGNVLELPYGKMASVATIKYKDSDGDQTTWDSDEYIVEVGNAFEPSRVVLSYGYAWPSFTAYPSKPIEVIYSCGYGADTGDVPGAITSAIKIMISDMYANRESIVINMTPHKLNTVENLLYPYRLWGF</sequence>
<dbReference type="NCBIfam" id="TIGR01560">
    <property type="entry name" value="put_DNA_pack"/>
    <property type="match status" value="1"/>
</dbReference>
<name>A0A0F9PVN0_9ZZZZ</name>
<accession>A0A0F9PVN0</accession>
<dbReference type="InterPro" id="IPR011738">
    <property type="entry name" value="Phage_CHP"/>
</dbReference>
<dbReference type="EMBL" id="LAZR01004840">
    <property type="protein sequence ID" value="KKN05121.1"/>
    <property type="molecule type" value="Genomic_DNA"/>
</dbReference>
<dbReference type="InterPro" id="IPR006450">
    <property type="entry name" value="Phage_HK97_gp6-like"/>
</dbReference>
<organism evidence="1">
    <name type="scientific">marine sediment metagenome</name>
    <dbReference type="NCBI Taxonomy" id="412755"/>
    <lineage>
        <taxon>unclassified sequences</taxon>
        <taxon>metagenomes</taxon>
        <taxon>ecological metagenomes</taxon>
    </lineage>
</organism>
<reference evidence="1" key="1">
    <citation type="journal article" date="2015" name="Nature">
        <title>Complex archaea that bridge the gap between prokaryotes and eukaryotes.</title>
        <authorList>
            <person name="Spang A."/>
            <person name="Saw J.H."/>
            <person name="Jorgensen S.L."/>
            <person name="Zaremba-Niedzwiedzka K."/>
            <person name="Martijn J."/>
            <person name="Lind A.E."/>
            <person name="van Eijk R."/>
            <person name="Schleper C."/>
            <person name="Guy L."/>
            <person name="Ettema T.J."/>
        </authorList>
    </citation>
    <scope>NUCLEOTIDE SEQUENCE</scope>
</reference>